<reference evidence="1" key="1">
    <citation type="submission" date="2019-03" db="EMBL/GenBank/DDBJ databases">
        <title>Single cell metagenomics reveals metabolic interactions within the superorganism composed of flagellate Streblomastix strix and complex community of Bacteroidetes bacteria on its surface.</title>
        <authorList>
            <person name="Treitli S.C."/>
            <person name="Kolisko M."/>
            <person name="Husnik F."/>
            <person name="Keeling P."/>
            <person name="Hampl V."/>
        </authorList>
    </citation>
    <scope>NUCLEOTIDE SEQUENCE</scope>
    <source>
        <strain evidence="1">STM</strain>
    </source>
</reference>
<proteinExistence type="predicted"/>
<evidence type="ECO:0000313" key="1">
    <source>
        <dbReference type="EMBL" id="KAA6338644.1"/>
    </source>
</evidence>
<organism evidence="1">
    <name type="scientific">termite gut metagenome</name>
    <dbReference type="NCBI Taxonomy" id="433724"/>
    <lineage>
        <taxon>unclassified sequences</taxon>
        <taxon>metagenomes</taxon>
        <taxon>organismal metagenomes</taxon>
    </lineage>
</organism>
<name>A0A5J4RXV1_9ZZZZ</name>
<gene>
    <name evidence="1" type="ORF">EZS27_013366</name>
</gene>
<sequence>MHHKLYFVIIKKTKCETIMHNLKSNFDKMLNLCKQLGKESTNELGNIPPKRGGSPFFGFVSGCIEPNSRSFEHR</sequence>
<accession>A0A5J4RXV1</accession>
<protein>
    <submittedName>
        <fullName evidence="1">Uncharacterized protein</fullName>
    </submittedName>
</protein>
<comment type="caution">
    <text evidence="1">The sequence shown here is derived from an EMBL/GenBank/DDBJ whole genome shotgun (WGS) entry which is preliminary data.</text>
</comment>
<dbReference type="AlphaFoldDB" id="A0A5J4RXV1"/>
<dbReference type="EMBL" id="SNRY01000599">
    <property type="protein sequence ID" value="KAA6338644.1"/>
    <property type="molecule type" value="Genomic_DNA"/>
</dbReference>